<sequence>MSRRDIIIIAMICVVLTLVVSLTPKGDDTTTGGASSFASRPGGALALFRWWEGMGYRVERLAYREFTLNPNAHLLVVLAPRERYSAEDAAAVRAWVAAGGTLIVAEPRTNAAGGAVALLEVFGLGVARLPEDQPFVQGQILQPVLGNPPVERLAVPHRAIVTSEDPSSVVPLAGSNRAPAIVGLQHGTGYVYASATVDPFTNQGLRNSTNAALVLNLLRRIPVGGFIIFDEIHHGFVGEGDDNLRGLLFTTTWGWAILYAGVIMLIYLALTSRRFGRPVPLRAETARRSSAEYLVSMAGLLRRGGKRGYALSHYRTQLRRRLARAHGLSPDTEDAALVAAIAESRPALARSAADLLARMATPPNDEASMLRLVAEADALEV</sequence>
<accession>A0A426U2V2</accession>
<dbReference type="AlphaFoldDB" id="A0A426U2V2"/>
<feature type="transmembrane region" description="Helical" evidence="1">
    <location>
        <begin position="253"/>
        <end position="270"/>
    </location>
</feature>
<keyword evidence="1" id="KW-0472">Membrane</keyword>
<keyword evidence="1" id="KW-0812">Transmembrane</keyword>
<dbReference type="Pfam" id="PF14258">
    <property type="entry name" value="DUF4350"/>
    <property type="match status" value="1"/>
</dbReference>
<evidence type="ECO:0000313" key="4">
    <source>
        <dbReference type="Proteomes" id="UP000280307"/>
    </source>
</evidence>
<dbReference type="Gene3D" id="3.40.50.880">
    <property type="match status" value="1"/>
</dbReference>
<dbReference type="InterPro" id="IPR029062">
    <property type="entry name" value="Class_I_gatase-like"/>
</dbReference>
<dbReference type="Proteomes" id="UP000280307">
    <property type="component" value="Unassembled WGS sequence"/>
</dbReference>
<evidence type="ECO:0000259" key="2">
    <source>
        <dbReference type="Pfam" id="PF14258"/>
    </source>
</evidence>
<evidence type="ECO:0000256" key="1">
    <source>
        <dbReference type="SAM" id="Phobius"/>
    </source>
</evidence>
<name>A0A426U2V2_9CHLR</name>
<protein>
    <submittedName>
        <fullName evidence="3">DUF4350 domain-containing protein</fullName>
    </submittedName>
</protein>
<organism evidence="3 4">
    <name type="scientific">Candidatus Viridilinea halotolerans</name>
    <dbReference type="NCBI Taxonomy" id="2491704"/>
    <lineage>
        <taxon>Bacteria</taxon>
        <taxon>Bacillati</taxon>
        <taxon>Chloroflexota</taxon>
        <taxon>Chloroflexia</taxon>
        <taxon>Chloroflexales</taxon>
        <taxon>Chloroflexineae</taxon>
        <taxon>Oscillochloridaceae</taxon>
        <taxon>Candidatus Viridilinea</taxon>
    </lineage>
</organism>
<proteinExistence type="predicted"/>
<gene>
    <name evidence="3" type="ORF">EI684_08030</name>
</gene>
<dbReference type="EMBL" id="RSAS01000305">
    <property type="protein sequence ID" value="RRR73943.1"/>
    <property type="molecule type" value="Genomic_DNA"/>
</dbReference>
<dbReference type="InterPro" id="IPR025646">
    <property type="entry name" value="DUF4350"/>
</dbReference>
<feature type="domain" description="DUF4350" evidence="2">
    <location>
        <begin position="37"/>
        <end position="218"/>
    </location>
</feature>
<evidence type="ECO:0000313" key="3">
    <source>
        <dbReference type="EMBL" id="RRR73943.1"/>
    </source>
</evidence>
<comment type="caution">
    <text evidence="3">The sequence shown here is derived from an EMBL/GenBank/DDBJ whole genome shotgun (WGS) entry which is preliminary data.</text>
</comment>
<reference evidence="3 4" key="1">
    <citation type="submission" date="2018-12" db="EMBL/GenBank/DDBJ databases">
        <title>Genome Sequence of Candidatus Viridilinea halotolerans isolated from saline sulfide-rich spring.</title>
        <authorList>
            <person name="Grouzdev D.S."/>
            <person name="Burganskaya E.I."/>
            <person name="Krutkina M.S."/>
            <person name="Sukhacheva M.V."/>
            <person name="Gorlenko V.M."/>
        </authorList>
    </citation>
    <scope>NUCLEOTIDE SEQUENCE [LARGE SCALE GENOMIC DNA]</scope>
    <source>
        <strain evidence="3">Chok-6</strain>
    </source>
</reference>
<keyword evidence="1" id="KW-1133">Transmembrane helix</keyword>